<dbReference type="AlphaFoldDB" id="A0A5B8XL03"/>
<dbReference type="Proteomes" id="UP000321595">
    <property type="component" value="Chromosome"/>
</dbReference>
<accession>A0A5B8XL03</accession>
<dbReference type="KEGG" id="bbae:FRD01_04365"/>
<dbReference type="OrthoDB" id="5504504at2"/>
<gene>
    <name evidence="1" type="ORF">FRD01_04365</name>
</gene>
<sequence length="157" mass="17591">MSDPVELIERRVQAVLDGQRSTQGLHLFCQIGGRGLSGQDGGITTLQISGSGWALVGWRDGDDAEMFSHQLSDADMRKIYGLLMRFPFWTASPRKREREENELNIHVRISDQEKGISHGIQFYSDDAEEFPILKDLMQRIDSLISALSEGVIEGAQL</sequence>
<organism evidence="1 2">
    <name type="scientific">Microvenator marinus</name>
    <dbReference type="NCBI Taxonomy" id="2600177"/>
    <lineage>
        <taxon>Bacteria</taxon>
        <taxon>Deltaproteobacteria</taxon>
        <taxon>Bradymonadales</taxon>
        <taxon>Microvenatoraceae</taxon>
        <taxon>Microvenator</taxon>
    </lineage>
</organism>
<dbReference type="EMBL" id="CP042467">
    <property type="protein sequence ID" value="QED26492.1"/>
    <property type="molecule type" value="Genomic_DNA"/>
</dbReference>
<keyword evidence="2" id="KW-1185">Reference proteome</keyword>
<reference evidence="1 2" key="1">
    <citation type="submission" date="2019-08" db="EMBL/GenBank/DDBJ databases">
        <authorList>
            <person name="Liang Q."/>
        </authorList>
    </citation>
    <scope>NUCLEOTIDE SEQUENCE [LARGE SCALE GENOMIC DNA]</scope>
    <source>
        <strain evidence="1 2">V1718</strain>
    </source>
</reference>
<evidence type="ECO:0000313" key="1">
    <source>
        <dbReference type="EMBL" id="QED26492.1"/>
    </source>
</evidence>
<dbReference type="RefSeq" id="WP_146957972.1">
    <property type="nucleotide sequence ID" value="NZ_CP042467.1"/>
</dbReference>
<evidence type="ECO:0000313" key="2">
    <source>
        <dbReference type="Proteomes" id="UP000321595"/>
    </source>
</evidence>
<name>A0A5B8XL03_9DELT</name>
<protein>
    <submittedName>
        <fullName evidence="1">Uncharacterized protein</fullName>
    </submittedName>
</protein>
<proteinExistence type="predicted"/>